<feature type="chain" id="PRO_5040470723" description="Mannosyltransferase" evidence="13">
    <location>
        <begin position="23"/>
        <end position="303"/>
    </location>
</feature>
<dbReference type="PANTHER" id="PTHR22760:SF1">
    <property type="entry name" value="DOL-P-MAN:MAN(7)GLCNAC(2)-PP-DOL ALPHA-1,6-MANNOSYLTRANSFERASE"/>
    <property type="match status" value="1"/>
</dbReference>
<keyword evidence="9 12" id="KW-0472">Membrane</keyword>
<evidence type="ECO:0000256" key="1">
    <source>
        <dbReference type="ARBA" id="ARBA00004477"/>
    </source>
</evidence>
<feature type="transmembrane region" description="Helical" evidence="12">
    <location>
        <begin position="171"/>
        <end position="196"/>
    </location>
</feature>
<evidence type="ECO:0000256" key="5">
    <source>
        <dbReference type="ARBA" id="ARBA00022679"/>
    </source>
</evidence>
<evidence type="ECO:0000256" key="12">
    <source>
        <dbReference type="RuleBase" id="RU363075"/>
    </source>
</evidence>
<comment type="function">
    <text evidence="10">Mannosyltransferase that operates in the biosynthetic pathway of dolichol-linked oligosaccharides, the glycan precursors employed in protein asparagine (N)-glycosylation. The assembly of dolichol-linked oligosaccharides begins on the cytosolic side of the endoplasmic reticulum membrane and finishes in its lumen. The sequential addition of sugars to dolichol pyrophosphate produces dolichol-linked oligosaccharides containing fourteen sugars, including two GlcNAcs, nine mannoses and three glucoses. Once assembled, the oligosaccharide is transferred from the lipid to nascent proteins by oligosaccharyltransferases. In the lumen of the endoplasmic reticulum, adds the eighth mannose residue in an alpha-1,6 linkage onto Man(7)GlcNAc(2)-PP-dolichol to produce Man(8)GlcNAc(2)-PP-dolichol.</text>
</comment>
<comment type="subcellular location">
    <subcellularLocation>
        <location evidence="1 12">Endoplasmic reticulum membrane</location>
        <topology evidence="1 12">Multi-pass membrane protein</topology>
    </subcellularLocation>
</comment>
<evidence type="ECO:0000256" key="10">
    <source>
        <dbReference type="ARBA" id="ARBA00044721"/>
    </source>
</evidence>
<comment type="caution">
    <text evidence="14">The sequence shown here is derived from an EMBL/GenBank/DDBJ whole genome shotgun (WGS) entry which is preliminary data.</text>
</comment>
<evidence type="ECO:0000256" key="8">
    <source>
        <dbReference type="ARBA" id="ARBA00022989"/>
    </source>
</evidence>
<dbReference type="PANTHER" id="PTHR22760">
    <property type="entry name" value="GLYCOSYLTRANSFERASE"/>
    <property type="match status" value="1"/>
</dbReference>
<keyword evidence="8 12" id="KW-1133">Transmembrane helix</keyword>
<keyword evidence="4 12" id="KW-0328">Glycosyltransferase</keyword>
<evidence type="ECO:0000256" key="11">
    <source>
        <dbReference type="ARBA" id="ARBA00048899"/>
    </source>
</evidence>
<keyword evidence="15" id="KW-1185">Reference proteome</keyword>
<proteinExistence type="inferred from homology"/>
<dbReference type="GO" id="GO:0006487">
    <property type="term" value="P:protein N-linked glycosylation"/>
    <property type="evidence" value="ECO:0007669"/>
    <property type="project" value="TreeGrafter"/>
</dbReference>
<gene>
    <name evidence="14" type="ORF">NHX12_020752</name>
</gene>
<dbReference type="EMBL" id="JANIIK010000036">
    <property type="protein sequence ID" value="KAJ3612477.1"/>
    <property type="molecule type" value="Genomic_DNA"/>
</dbReference>
<name>A0A9Q0IT96_9TELE</name>
<evidence type="ECO:0000256" key="3">
    <source>
        <dbReference type="ARBA" id="ARBA00007063"/>
    </source>
</evidence>
<feature type="transmembrane region" description="Helical" evidence="12">
    <location>
        <begin position="146"/>
        <end position="165"/>
    </location>
</feature>
<comment type="similarity">
    <text evidence="3 12">Belongs to the glycosyltransferase 22 family.</text>
</comment>
<dbReference type="OrthoDB" id="19039at2759"/>
<sequence>MAEKRSESGLSVLLLLTSVSLLHLFICPFTKVEESFNLQAAHDVLYHRLDFDRYDHHEFPGVVPRTFLGPLFVSTLVSPLVVLSSLLDVPKSYTQLMVRGCLGACVVAALWHMQKEARRQLGSTVATLFGLTCASQFHLMFYCTRTLPNVFALPLVVMASTAWMAQRHRLFIALSAFVIIVFRAELCLLLGLMLMMSLARRRLGLSELFCCAVPAGVLALAVSVCVDSFFWRRLLWPEGQVLWYNTALNKSSDWGISFTHAPHEAPRYACARRAALRLRFQFTLQADTTSAIQYEQPGQTHCV</sequence>
<evidence type="ECO:0000256" key="13">
    <source>
        <dbReference type="SAM" id="SignalP"/>
    </source>
</evidence>
<evidence type="ECO:0000256" key="9">
    <source>
        <dbReference type="ARBA" id="ARBA00023136"/>
    </source>
</evidence>
<dbReference type="GO" id="GO:0052917">
    <property type="term" value="F:dol-P-Man:Man(7)GlcNAc(2)-PP-Dol alpha-1,6-mannosyltransferase activity"/>
    <property type="evidence" value="ECO:0007669"/>
    <property type="project" value="UniProtKB-EC"/>
</dbReference>
<dbReference type="EC" id="2.4.1.-" evidence="12"/>
<evidence type="ECO:0000313" key="14">
    <source>
        <dbReference type="EMBL" id="KAJ3612477.1"/>
    </source>
</evidence>
<evidence type="ECO:0000313" key="15">
    <source>
        <dbReference type="Proteomes" id="UP001148018"/>
    </source>
</evidence>
<protein>
    <recommendedName>
        <fullName evidence="12">Mannosyltransferase</fullName>
        <ecNumber evidence="12">2.4.1.-</ecNumber>
    </recommendedName>
</protein>
<keyword evidence="7 12" id="KW-0256">Endoplasmic reticulum</keyword>
<dbReference type="GO" id="GO:0005789">
    <property type="term" value="C:endoplasmic reticulum membrane"/>
    <property type="evidence" value="ECO:0007669"/>
    <property type="project" value="UniProtKB-SubCell"/>
</dbReference>
<organism evidence="14 15">
    <name type="scientific">Muraenolepis orangiensis</name>
    <name type="common">Patagonian moray cod</name>
    <dbReference type="NCBI Taxonomy" id="630683"/>
    <lineage>
        <taxon>Eukaryota</taxon>
        <taxon>Metazoa</taxon>
        <taxon>Chordata</taxon>
        <taxon>Craniata</taxon>
        <taxon>Vertebrata</taxon>
        <taxon>Euteleostomi</taxon>
        <taxon>Actinopterygii</taxon>
        <taxon>Neopterygii</taxon>
        <taxon>Teleostei</taxon>
        <taxon>Neoteleostei</taxon>
        <taxon>Acanthomorphata</taxon>
        <taxon>Zeiogadaria</taxon>
        <taxon>Gadariae</taxon>
        <taxon>Gadiformes</taxon>
        <taxon>Muraenolepidoidei</taxon>
        <taxon>Muraenolepididae</taxon>
        <taxon>Muraenolepis</taxon>
    </lineage>
</organism>
<feature type="transmembrane region" description="Helical" evidence="12">
    <location>
        <begin position="208"/>
        <end position="231"/>
    </location>
</feature>
<evidence type="ECO:0000256" key="4">
    <source>
        <dbReference type="ARBA" id="ARBA00022676"/>
    </source>
</evidence>
<feature type="transmembrane region" description="Helical" evidence="12">
    <location>
        <begin position="67"/>
        <end position="89"/>
    </location>
</feature>
<keyword evidence="6 12" id="KW-0812">Transmembrane</keyword>
<evidence type="ECO:0000256" key="2">
    <source>
        <dbReference type="ARBA" id="ARBA00004922"/>
    </source>
</evidence>
<evidence type="ECO:0000256" key="6">
    <source>
        <dbReference type="ARBA" id="ARBA00022692"/>
    </source>
</evidence>
<dbReference type="Proteomes" id="UP001148018">
    <property type="component" value="Unassembled WGS sequence"/>
</dbReference>
<accession>A0A9Q0IT96</accession>
<dbReference type="Pfam" id="PF03901">
    <property type="entry name" value="Glyco_transf_22"/>
    <property type="match status" value="1"/>
</dbReference>
<feature type="transmembrane region" description="Helical" evidence="12">
    <location>
        <begin position="120"/>
        <end position="139"/>
    </location>
</feature>
<keyword evidence="5" id="KW-0808">Transferase</keyword>
<evidence type="ECO:0000256" key="7">
    <source>
        <dbReference type="ARBA" id="ARBA00022824"/>
    </source>
</evidence>
<feature type="signal peptide" evidence="13">
    <location>
        <begin position="1"/>
        <end position="22"/>
    </location>
</feature>
<comment type="catalytic activity">
    <reaction evidence="11">
        <text>an alpha-D-Man-(1-&gt;2)-alpha-D-Man-(1-&gt;2)-alpha-D-Man-(1-&gt;3)-[alpha-D-Man-(1-&gt;2)-alpha-D-Man-(1-&gt;3)-alpha-D-Man-(1-&gt;6)]-beta-D-Man-(1-&gt;4)-beta-D-GlcNAc-(1-&gt;4)-alpha-D-GlcNAc-diphospho-di-trans,poly-cis-dolichol + a di-trans,poly-cis-dolichyl beta-D-mannosyl phosphate = an alpha-D-Man-(1-&gt;2)-alpha-D-Man-(1-&gt;2)-alpha-D-Man-(1-&gt;3)-[alpha-D-Man-(1-&gt;2)-alpha-D-Man-(1-&gt;3)-[alpha-D-Man-(1-&gt;6)]-alpha-D-Man-(1-&gt;6)]-beta-D-Man-(1-&gt;4)-beta-D-GlcNAc-(1-&gt;4)-alpha-D-GlcNAc-diphospho-di-trans,poly-cis-dolichol + a di-trans,poly-cis-dolichyl phosphate + H(+)</text>
        <dbReference type="Rhea" id="RHEA:29535"/>
        <dbReference type="Rhea" id="RHEA-COMP:19498"/>
        <dbReference type="Rhea" id="RHEA-COMP:19501"/>
        <dbReference type="Rhea" id="RHEA-COMP:19518"/>
        <dbReference type="Rhea" id="RHEA-COMP:19519"/>
        <dbReference type="ChEBI" id="CHEBI:15378"/>
        <dbReference type="ChEBI" id="CHEBI:57683"/>
        <dbReference type="ChEBI" id="CHEBI:58211"/>
        <dbReference type="ChEBI" id="CHEBI:132517"/>
        <dbReference type="ChEBI" id="CHEBI:132519"/>
        <dbReference type="EC" id="2.4.1.260"/>
    </reaction>
    <physiologicalReaction direction="left-to-right" evidence="11">
        <dbReference type="Rhea" id="RHEA:29536"/>
    </physiologicalReaction>
</comment>
<keyword evidence="13" id="KW-0732">Signal</keyword>
<feature type="transmembrane region" description="Helical" evidence="12">
    <location>
        <begin position="96"/>
        <end position="114"/>
    </location>
</feature>
<dbReference type="InterPro" id="IPR005599">
    <property type="entry name" value="GPI_mannosylTrfase"/>
</dbReference>
<dbReference type="AlphaFoldDB" id="A0A9Q0IT96"/>
<reference evidence="14" key="1">
    <citation type="submission" date="2022-07" db="EMBL/GenBank/DDBJ databases">
        <title>Chromosome-level genome of Muraenolepis orangiensis.</title>
        <authorList>
            <person name="Kim J."/>
        </authorList>
    </citation>
    <scope>NUCLEOTIDE SEQUENCE</scope>
    <source>
        <strain evidence="14">KU_S4_2022</strain>
        <tissue evidence="14">Muscle</tissue>
    </source>
</reference>
<comment type="pathway">
    <text evidence="2">Protein modification; protein glycosylation.</text>
</comment>